<dbReference type="Proteomes" id="UP000629468">
    <property type="component" value="Unassembled WGS sequence"/>
</dbReference>
<feature type="region of interest" description="Disordered" evidence="1">
    <location>
        <begin position="373"/>
        <end position="423"/>
    </location>
</feature>
<reference evidence="2 3" key="1">
    <citation type="journal article" name="Sci. Rep.">
        <title>Telomere-to-telomere assembled and centromere annotated genomes of the two main subspecies of the button mushroom Agaricus bisporus reveal especially polymorphic chromosome ends.</title>
        <authorList>
            <person name="Sonnenberg A.S.M."/>
            <person name="Sedaghat-Telgerd N."/>
            <person name="Lavrijssen B."/>
            <person name="Ohm R.A."/>
            <person name="Hendrickx P.M."/>
            <person name="Scholtmeijer K."/>
            <person name="Baars J.J.P."/>
            <person name="van Peer A."/>
        </authorList>
    </citation>
    <scope>NUCLEOTIDE SEQUENCE [LARGE SCALE GENOMIC DNA]</scope>
    <source>
        <strain evidence="2 3">H119_p4</strain>
    </source>
</reference>
<sequence length="682" mass="75935">MYAHCPTGIHALPVELLTRIVVLGAQDQDPYVHSPFLLKPDQNYYAVPSTHFQLAVSHVCQHWRHVALRTPSLWTTLYFRETSHIPRAVAYLARCSRSPNRRLDILVDTVAPQDHVPGVTLCTEELSSIFSLIMSHVLYWRAFHLKVRDNACKLIARKNLGGSDPAPNLETLQLYHFEDFRQVQDLYIATYRPPVRIFSNSLPNLRNVSLIGVNLPWDQSPYLLNLRTLELALHSDNIRPPYTYWDRMLRYSPNLQRLFLHYSGPRAENGTEELEWTPMHDGKGKGKQDDSILLESLLELSLTDLDPDYLCLILDRLVMPNVNKLSLDLPDQDFTPFVELIAPTNLPTPSAQPPTIHHHSHLKLADFTLTFPQSHDQTLDSPSSSSPSSSGSDSWATSNASPSSRSSTPPHSPTSPAKLHDASSLTASINSSSVSTVATSISVNSTSNNGTGGTALYKRLPLPRLATTLQMLIITALECDSASWKVLIKGLIVLESLEINFWKVKVTEAEGYTDATAGGIEWKVLIERVTEEIKVKSEGIFKRERMVLPNLKKCMIAGLPGNTVNRIISEREHAAEVGECRGNVEWLVVEDKFLEIDPELSFIFERGVWVSRDADGKEGRWVNVEKVTEEDEDEDVEDEIEGEYEEGDSDGDGAEEVVGGVAEGEEDGVSAEDEIGGGDGSE</sequence>
<evidence type="ECO:0000256" key="1">
    <source>
        <dbReference type="SAM" id="MobiDB-lite"/>
    </source>
</evidence>
<feature type="compositionally biased region" description="Low complexity" evidence="1">
    <location>
        <begin position="380"/>
        <end position="423"/>
    </location>
</feature>
<evidence type="ECO:0000313" key="2">
    <source>
        <dbReference type="EMBL" id="KAF7768081.1"/>
    </source>
</evidence>
<dbReference type="EMBL" id="JABXXO010000010">
    <property type="protein sequence ID" value="KAF7768081.1"/>
    <property type="molecule type" value="Genomic_DNA"/>
</dbReference>
<name>A0A8H7EYX8_AGABI</name>
<feature type="region of interest" description="Disordered" evidence="1">
    <location>
        <begin position="627"/>
        <end position="682"/>
    </location>
</feature>
<gene>
    <name evidence="2" type="ORF">Agabi119p4_7324</name>
</gene>
<evidence type="ECO:0000313" key="3">
    <source>
        <dbReference type="Proteomes" id="UP000629468"/>
    </source>
</evidence>
<proteinExistence type="predicted"/>
<dbReference type="Gene3D" id="1.20.1280.50">
    <property type="match status" value="1"/>
</dbReference>
<evidence type="ECO:0008006" key="4">
    <source>
        <dbReference type="Google" id="ProtNLM"/>
    </source>
</evidence>
<comment type="caution">
    <text evidence="2">The sequence shown here is derived from an EMBL/GenBank/DDBJ whole genome shotgun (WGS) entry which is preliminary data.</text>
</comment>
<organism evidence="2 3">
    <name type="scientific">Agaricus bisporus var. burnettii</name>
    <dbReference type="NCBI Taxonomy" id="192524"/>
    <lineage>
        <taxon>Eukaryota</taxon>
        <taxon>Fungi</taxon>
        <taxon>Dikarya</taxon>
        <taxon>Basidiomycota</taxon>
        <taxon>Agaricomycotina</taxon>
        <taxon>Agaricomycetes</taxon>
        <taxon>Agaricomycetidae</taxon>
        <taxon>Agaricales</taxon>
        <taxon>Agaricineae</taxon>
        <taxon>Agaricaceae</taxon>
        <taxon>Agaricus</taxon>
    </lineage>
</organism>
<accession>A0A8H7EYX8</accession>
<feature type="compositionally biased region" description="Acidic residues" evidence="1">
    <location>
        <begin position="663"/>
        <end position="682"/>
    </location>
</feature>
<dbReference type="AlphaFoldDB" id="A0A8H7EYX8"/>
<protein>
    <recommendedName>
        <fullName evidence="4">F-box domain-containing protein</fullName>
    </recommendedName>
</protein>
<feature type="compositionally biased region" description="Acidic residues" evidence="1">
    <location>
        <begin position="628"/>
        <end position="655"/>
    </location>
</feature>